<comment type="caution">
    <text evidence="2">The sequence shown here is derived from an EMBL/GenBank/DDBJ whole genome shotgun (WGS) entry which is preliminary data.</text>
</comment>
<evidence type="ECO:0000256" key="1">
    <source>
        <dbReference type="SAM" id="MobiDB-lite"/>
    </source>
</evidence>
<dbReference type="AlphaFoldDB" id="A0AAD7FUF2"/>
<proteinExistence type="predicted"/>
<organism evidence="2 3">
    <name type="scientific">Roridomyces roridus</name>
    <dbReference type="NCBI Taxonomy" id="1738132"/>
    <lineage>
        <taxon>Eukaryota</taxon>
        <taxon>Fungi</taxon>
        <taxon>Dikarya</taxon>
        <taxon>Basidiomycota</taxon>
        <taxon>Agaricomycotina</taxon>
        <taxon>Agaricomycetes</taxon>
        <taxon>Agaricomycetidae</taxon>
        <taxon>Agaricales</taxon>
        <taxon>Marasmiineae</taxon>
        <taxon>Mycenaceae</taxon>
        <taxon>Roridomyces</taxon>
    </lineage>
</organism>
<evidence type="ECO:0000313" key="2">
    <source>
        <dbReference type="EMBL" id="KAJ7638565.1"/>
    </source>
</evidence>
<accession>A0AAD7FUF2</accession>
<dbReference type="EMBL" id="JARKIF010000005">
    <property type="protein sequence ID" value="KAJ7638565.1"/>
    <property type="molecule type" value="Genomic_DNA"/>
</dbReference>
<dbReference type="Proteomes" id="UP001221142">
    <property type="component" value="Unassembled WGS sequence"/>
</dbReference>
<feature type="region of interest" description="Disordered" evidence="1">
    <location>
        <begin position="1"/>
        <end position="23"/>
    </location>
</feature>
<reference evidence="2" key="1">
    <citation type="submission" date="2023-03" db="EMBL/GenBank/DDBJ databases">
        <title>Massive genome expansion in bonnet fungi (Mycena s.s.) driven by repeated elements and novel gene families across ecological guilds.</title>
        <authorList>
            <consortium name="Lawrence Berkeley National Laboratory"/>
            <person name="Harder C.B."/>
            <person name="Miyauchi S."/>
            <person name="Viragh M."/>
            <person name="Kuo A."/>
            <person name="Thoen E."/>
            <person name="Andreopoulos B."/>
            <person name="Lu D."/>
            <person name="Skrede I."/>
            <person name="Drula E."/>
            <person name="Henrissat B."/>
            <person name="Morin E."/>
            <person name="Kohler A."/>
            <person name="Barry K."/>
            <person name="LaButti K."/>
            <person name="Morin E."/>
            <person name="Salamov A."/>
            <person name="Lipzen A."/>
            <person name="Mereny Z."/>
            <person name="Hegedus B."/>
            <person name="Baldrian P."/>
            <person name="Stursova M."/>
            <person name="Weitz H."/>
            <person name="Taylor A."/>
            <person name="Grigoriev I.V."/>
            <person name="Nagy L.G."/>
            <person name="Martin F."/>
            <person name="Kauserud H."/>
        </authorList>
    </citation>
    <scope>NUCLEOTIDE SEQUENCE</scope>
    <source>
        <strain evidence="2">9284</strain>
    </source>
</reference>
<protein>
    <submittedName>
        <fullName evidence="2">Uncharacterized protein</fullName>
    </submittedName>
</protein>
<keyword evidence="3" id="KW-1185">Reference proteome</keyword>
<feature type="compositionally biased region" description="Polar residues" evidence="1">
    <location>
        <begin position="1"/>
        <end position="19"/>
    </location>
</feature>
<gene>
    <name evidence="2" type="ORF">FB45DRAFT_1023343</name>
</gene>
<sequence length="335" mass="37324">MSPPTKSLPSPVSNASSPRQAAKPSCFSSAGVATPSVRLKYFQAAIISSTCEPPAESSSRQCPPWSSWAASQFTFDYLFTLMTCSTTPELFIRQYHQEYIDVLFKLEKVICAMGTMSDGAPPPSFFQSFYYLKRLFPRGFISLQDFTGQVGTTTLLRLFSTGITVANLAIFEQRNRNLEWEEMCGIPDYFVDTFEDEALAALNGDLFDLSRDRDLYLDWLGHLGVFTESHHFRAAHSYLRTLANLIAYTRAPTSFLPLQDRARHVCPIHFSRLEKLASTLCLGTGVAPTLNLSAYLPQEMNSRSTPTAAGVLATVVAECDARLRHPLSVRPSWSQ</sequence>
<evidence type="ECO:0000313" key="3">
    <source>
        <dbReference type="Proteomes" id="UP001221142"/>
    </source>
</evidence>
<name>A0AAD7FUF2_9AGAR</name>